<accession>A0ABQ7BGB3</accession>
<keyword evidence="2" id="KW-1185">Reference proteome</keyword>
<name>A0ABQ7BGB3_BRACR</name>
<comment type="caution">
    <text evidence="1">The sequence shown here is derived from an EMBL/GenBank/DDBJ whole genome shotgun (WGS) entry which is preliminary data.</text>
</comment>
<sequence>MSIPLLVLQWPATMEEPQPEEISAVEEGETWMTSLVRSDNKDRGEIIILKGAYELDQVSRDLRSWPTFAKKWHGHSGTSTKSKRGAIKILLLQTWKAAKPGTWWPSSELQNAKSKQVPVVVLPRTAEYGPCESKYSGWILTSRFLVWLAPSNTSFPLDLYVISSNGSRLLLCWTGASHPATNWLREHQQPSASVVRPFDPPFLPLLDLCVISSPSNTSFPLDLCVISSNRSRLLLSWTGASHPSTNWLREHQQPSASAVRPFDPPFLPLLDLCVISSNN</sequence>
<dbReference type="EMBL" id="QGKV02001507">
    <property type="protein sequence ID" value="KAF3531160.1"/>
    <property type="molecule type" value="Genomic_DNA"/>
</dbReference>
<organism evidence="1 2">
    <name type="scientific">Brassica cretica</name>
    <name type="common">Mustard</name>
    <dbReference type="NCBI Taxonomy" id="69181"/>
    <lineage>
        <taxon>Eukaryota</taxon>
        <taxon>Viridiplantae</taxon>
        <taxon>Streptophyta</taxon>
        <taxon>Embryophyta</taxon>
        <taxon>Tracheophyta</taxon>
        <taxon>Spermatophyta</taxon>
        <taxon>Magnoliopsida</taxon>
        <taxon>eudicotyledons</taxon>
        <taxon>Gunneridae</taxon>
        <taxon>Pentapetalae</taxon>
        <taxon>rosids</taxon>
        <taxon>malvids</taxon>
        <taxon>Brassicales</taxon>
        <taxon>Brassicaceae</taxon>
        <taxon>Brassiceae</taxon>
        <taxon>Brassica</taxon>
    </lineage>
</organism>
<proteinExistence type="predicted"/>
<dbReference type="Proteomes" id="UP000266723">
    <property type="component" value="Unassembled WGS sequence"/>
</dbReference>
<reference evidence="1 2" key="1">
    <citation type="journal article" date="2020" name="BMC Genomics">
        <title>Intraspecific diversification of the crop wild relative Brassica cretica Lam. using demographic model selection.</title>
        <authorList>
            <person name="Kioukis A."/>
            <person name="Michalopoulou V.A."/>
            <person name="Briers L."/>
            <person name="Pirintsos S."/>
            <person name="Studholme D.J."/>
            <person name="Pavlidis P."/>
            <person name="Sarris P.F."/>
        </authorList>
    </citation>
    <scope>NUCLEOTIDE SEQUENCE [LARGE SCALE GENOMIC DNA]</scope>
    <source>
        <strain evidence="2">cv. PFS-1207/04</strain>
    </source>
</reference>
<protein>
    <submittedName>
        <fullName evidence="1">Uncharacterized protein</fullName>
    </submittedName>
</protein>
<evidence type="ECO:0000313" key="1">
    <source>
        <dbReference type="EMBL" id="KAF3531160.1"/>
    </source>
</evidence>
<evidence type="ECO:0000313" key="2">
    <source>
        <dbReference type="Proteomes" id="UP000266723"/>
    </source>
</evidence>
<gene>
    <name evidence="1" type="ORF">DY000_02039650</name>
</gene>